<dbReference type="EMBL" id="CAJNOG010000234">
    <property type="protein sequence ID" value="CAF1102050.1"/>
    <property type="molecule type" value="Genomic_DNA"/>
</dbReference>
<dbReference type="Pfam" id="PF00685">
    <property type="entry name" value="Sulfotransfer_1"/>
    <property type="match status" value="1"/>
</dbReference>
<dbReference type="EMBL" id="CAJOAZ010000472">
    <property type="protein sequence ID" value="CAF3657134.1"/>
    <property type="molecule type" value="Genomic_DNA"/>
</dbReference>
<gene>
    <name evidence="4" type="ORF">JYZ213_LOCUS21439</name>
    <name evidence="7" type="ORF">OKA104_LOCUS23380</name>
    <name evidence="6" type="ORF">OXD698_LOCUS9365</name>
    <name evidence="5" type="ORF">VCS650_LOCUS40846</name>
</gene>
<feature type="domain" description="Sulfotransferase" evidence="3">
    <location>
        <begin position="53"/>
        <end position="292"/>
    </location>
</feature>
<dbReference type="Proteomes" id="UP000663845">
    <property type="component" value="Unassembled WGS sequence"/>
</dbReference>
<evidence type="ECO:0000313" key="6">
    <source>
        <dbReference type="EMBL" id="CAF3657134.1"/>
    </source>
</evidence>
<dbReference type="InterPro" id="IPR000863">
    <property type="entry name" value="Sulfotransferase_dom"/>
</dbReference>
<dbReference type="EMBL" id="CAJOAY010001780">
    <property type="protein sequence ID" value="CAF3885667.1"/>
    <property type="molecule type" value="Genomic_DNA"/>
</dbReference>
<evidence type="ECO:0000256" key="2">
    <source>
        <dbReference type="ARBA" id="ARBA00022679"/>
    </source>
</evidence>
<protein>
    <recommendedName>
        <fullName evidence="3">Sulfotransferase domain-containing protein</fullName>
    </recommendedName>
</protein>
<reference evidence="7" key="1">
    <citation type="submission" date="2021-02" db="EMBL/GenBank/DDBJ databases">
        <authorList>
            <person name="Nowell W R."/>
        </authorList>
    </citation>
    <scope>NUCLEOTIDE SEQUENCE</scope>
</reference>
<proteinExistence type="inferred from homology"/>
<name>A0A819GVB2_9BILA</name>
<evidence type="ECO:0000313" key="4">
    <source>
        <dbReference type="EMBL" id="CAF1102050.1"/>
    </source>
</evidence>
<dbReference type="Proteomes" id="UP000663891">
    <property type="component" value="Unassembled WGS sequence"/>
</dbReference>
<dbReference type="SUPFAM" id="SSF52540">
    <property type="entry name" value="P-loop containing nucleoside triphosphate hydrolases"/>
    <property type="match status" value="1"/>
</dbReference>
<evidence type="ECO:0000313" key="7">
    <source>
        <dbReference type="EMBL" id="CAF3885667.1"/>
    </source>
</evidence>
<dbReference type="GO" id="GO:0008146">
    <property type="term" value="F:sulfotransferase activity"/>
    <property type="evidence" value="ECO:0007669"/>
    <property type="project" value="InterPro"/>
</dbReference>
<sequence length="309" mass="35830">MQSETVTAAPCGTKQTKFIDPSMHNDIEGVPMCRNSFKVDAMRSGLAYEARPGDIFIVTMPRSGTTWMETIVYSILQQGRPFNDSFDDFSARTPFLEQHGGQVIEKMRRPGSIKTHFPLRIIPQHPQAKYIYVVRNPKDMCTSFYRFLKTMPGTTHSDVPFDTYFDLFIDGRANYGDYFDHVLEAWSRKDESNVLFLVYEDMKKDIRSAIHRVAAFLDVELSEELVERIAFVTSFDYMKNAKYNEHLSEKSDGHLFQPRTVVRKGEIGDWRTLMSEEQSHRLDARFKEATHGIQGLNTLWDDYNVFDNK</sequence>
<dbReference type="InterPro" id="IPR027417">
    <property type="entry name" value="P-loop_NTPase"/>
</dbReference>
<organism evidence="7 8">
    <name type="scientific">Adineta steineri</name>
    <dbReference type="NCBI Taxonomy" id="433720"/>
    <lineage>
        <taxon>Eukaryota</taxon>
        <taxon>Metazoa</taxon>
        <taxon>Spiralia</taxon>
        <taxon>Gnathifera</taxon>
        <taxon>Rotifera</taxon>
        <taxon>Eurotatoria</taxon>
        <taxon>Bdelloidea</taxon>
        <taxon>Adinetida</taxon>
        <taxon>Adinetidae</taxon>
        <taxon>Adineta</taxon>
    </lineage>
</organism>
<evidence type="ECO:0000256" key="1">
    <source>
        <dbReference type="ARBA" id="ARBA00005771"/>
    </source>
</evidence>
<dbReference type="Proteomes" id="UP000663881">
    <property type="component" value="Unassembled WGS sequence"/>
</dbReference>
<comment type="similarity">
    <text evidence="1">Belongs to the sulfotransferase 1 family.</text>
</comment>
<evidence type="ECO:0000259" key="3">
    <source>
        <dbReference type="Pfam" id="PF00685"/>
    </source>
</evidence>
<evidence type="ECO:0000313" key="5">
    <source>
        <dbReference type="EMBL" id="CAF1475150.1"/>
    </source>
</evidence>
<keyword evidence="2" id="KW-0808">Transferase</keyword>
<dbReference type="Gene3D" id="3.40.50.300">
    <property type="entry name" value="P-loop containing nucleotide triphosphate hydrolases"/>
    <property type="match status" value="1"/>
</dbReference>
<dbReference type="Proteomes" id="UP000663844">
    <property type="component" value="Unassembled WGS sequence"/>
</dbReference>
<dbReference type="AlphaFoldDB" id="A0A819GVB2"/>
<accession>A0A819GVB2</accession>
<dbReference type="EMBL" id="CAJNON010001611">
    <property type="protein sequence ID" value="CAF1475150.1"/>
    <property type="molecule type" value="Genomic_DNA"/>
</dbReference>
<comment type="caution">
    <text evidence="7">The sequence shown here is derived from an EMBL/GenBank/DDBJ whole genome shotgun (WGS) entry which is preliminary data.</text>
</comment>
<evidence type="ECO:0000313" key="8">
    <source>
        <dbReference type="Proteomes" id="UP000663881"/>
    </source>
</evidence>
<dbReference type="OrthoDB" id="205623at2759"/>
<dbReference type="PANTHER" id="PTHR11783">
    <property type="entry name" value="SULFOTRANSFERASE SULT"/>
    <property type="match status" value="1"/>
</dbReference>